<sequence>GGEAITVDVDGTIAVQCVGCEDCFSGDLDIDDEEVTTISGTFINGELVEILEWNLVCGIDDWFPTDGTGVCECYVYGDVAIRGYESGAMGTIYIAEYYYTSCPTLPDDCWGVAYVISSHLTVDVSGGVVEGVQSGVVRSLNPMASKTADVVFEDLIEELLSDSYLAHPRVNWEESNNLWLTTGTNVLWTLDRSYPTYIWVWEDPLATPVIQETPSDEAQLTSTSKVTLEWEALDDADEYEINLYRYCPQCPDEKESVSVPNSEDTC</sequence>
<dbReference type="EMBL" id="BARU01029613">
    <property type="protein sequence ID" value="GAH68933.1"/>
    <property type="molecule type" value="Genomic_DNA"/>
</dbReference>
<comment type="caution">
    <text evidence="1">The sequence shown here is derived from an EMBL/GenBank/DDBJ whole genome shotgun (WGS) entry which is preliminary data.</text>
</comment>
<proteinExistence type="predicted"/>
<dbReference type="AlphaFoldDB" id="X1JGQ0"/>
<evidence type="ECO:0000313" key="1">
    <source>
        <dbReference type="EMBL" id="GAH68933.1"/>
    </source>
</evidence>
<feature type="non-terminal residue" evidence="1">
    <location>
        <position position="1"/>
    </location>
</feature>
<feature type="non-terminal residue" evidence="1">
    <location>
        <position position="266"/>
    </location>
</feature>
<gene>
    <name evidence="1" type="ORF">S03H2_47078</name>
</gene>
<protein>
    <submittedName>
        <fullName evidence="1">Uncharacterized protein</fullName>
    </submittedName>
</protein>
<organism evidence="1">
    <name type="scientific">marine sediment metagenome</name>
    <dbReference type="NCBI Taxonomy" id="412755"/>
    <lineage>
        <taxon>unclassified sequences</taxon>
        <taxon>metagenomes</taxon>
        <taxon>ecological metagenomes</taxon>
    </lineage>
</organism>
<name>X1JGQ0_9ZZZZ</name>
<accession>X1JGQ0</accession>
<reference evidence="1" key="1">
    <citation type="journal article" date="2014" name="Front. Microbiol.">
        <title>High frequency of phylogenetically diverse reductive dehalogenase-homologous genes in deep subseafloor sedimentary metagenomes.</title>
        <authorList>
            <person name="Kawai M."/>
            <person name="Futagami T."/>
            <person name="Toyoda A."/>
            <person name="Takaki Y."/>
            <person name="Nishi S."/>
            <person name="Hori S."/>
            <person name="Arai W."/>
            <person name="Tsubouchi T."/>
            <person name="Morono Y."/>
            <person name="Uchiyama I."/>
            <person name="Ito T."/>
            <person name="Fujiyama A."/>
            <person name="Inagaki F."/>
            <person name="Takami H."/>
        </authorList>
    </citation>
    <scope>NUCLEOTIDE SEQUENCE</scope>
    <source>
        <strain evidence="1">Expedition CK06-06</strain>
    </source>
</reference>